<keyword evidence="3" id="KW-1185">Reference proteome</keyword>
<dbReference type="EMBL" id="FTOQ01000019">
    <property type="protein sequence ID" value="SIT13449.1"/>
    <property type="molecule type" value="Genomic_DNA"/>
</dbReference>
<gene>
    <name evidence="2" type="ORF">SAMN05421759_11937</name>
</gene>
<dbReference type="PROSITE" id="PS51186">
    <property type="entry name" value="GNAT"/>
    <property type="match status" value="1"/>
</dbReference>
<protein>
    <submittedName>
        <fullName evidence="2">Protein N-acetyltransferase, RimJ/RimL family</fullName>
    </submittedName>
</protein>
<organism evidence="2 3">
    <name type="scientific">Roseivivax lentus</name>
    <dbReference type="NCBI Taxonomy" id="633194"/>
    <lineage>
        <taxon>Bacteria</taxon>
        <taxon>Pseudomonadati</taxon>
        <taxon>Pseudomonadota</taxon>
        <taxon>Alphaproteobacteria</taxon>
        <taxon>Rhodobacterales</taxon>
        <taxon>Roseobacteraceae</taxon>
        <taxon>Roseivivax</taxon>
    </lineage>
</organism>
<feature type="domain" description="N-acetyltransferase" evidence="1">
    <location>
        <begin position="30"/>
        <end position="176"/>
    </location>
</feature>
<evidence type="ECO:0000313" key="2">
    <source>
        <dbReference type="EMBL" id="SIT13449.1"/>
    </source>
</evidence>
<dbReference type="PANTHER" id="PTHR43792:SF1">
    <property type="entry name" value="N-ACETYLTRANSFERASE DOMAIN-CONTAINING PROTEIN"/>
    <property type="match status" value="1"/>
</dbReference>
<dbReference type="SUPFAM" id="SSF55729">
    <property type="entry name" value="Acyl-CoA N-acyltransferases (Nat)"/>
    <property type="match status" value="1"/>
</dbReference>
<evidence type="ECO:0000259" key="1">
    <source>
        <dbReference type="PROSITE" id="PS51186"/>
    </source>
</evidence>
<dbReference type="AlphaFoldDB" id="A0A1N7PSN0"/>
<dbReference type="InterPro" id="IPR051531">
    <property type="entry name" value="N-acetyltransferase"/>
</dbReference>
<dbReference type="Proteomes" id="UP000186684">
    <property type="component" value="Unassembled WGS sequence"/>
</dbReference>
<proteinExistence type="predicted"/>
<sequence length="176" mass="18953">MRDFTTDRLSVRDWTPILADPPARAALGRSLAALLTPPVMRHLPDRVQRDAADPALDRWMTDRAEAGCVFTVTTRAEDTLIGLLFVSRPDPGAAPDRPERALGYLLAEAAWGKGFASKLVRAACAVLGESGTLCLFAAVETDNRASSRVLEKAGFLHDPAASEPGLDTYRLVRAAP</sequence>
<dbReference type="GO" id="GO:0016747">
    <property type="term" value="F:acyltransferase activity, transferring groups other than amino-acyl groups"/>
    <property type="evidence" value="ECO:0007669"/>
    <property type="project" value="InterPro"/>
</dbReference>
<dbReference type="Gene3D" id="3.40.630.30">
    <property type="match status" value="1"/>
</dbReference>
<name>A0A1N7PSN0_9RHOB</name>
<dbReference type="STRING" id="633194.SAMN05421759_11937"/>
<dbReference type="InterPro" id="IPR000182">
    <property type="entry name" value="GNAT_dom"/>
</dbReference>
<dbReference type="InterPro" id="IPR016181">
    <property type="entry name" value="Acyl_CoA_acyltransferase"/>
</dbReference>
<dbReference type="PANTHER" id="PTHR43792">
    <property type="entry name" value="GNAT FAMILY, PUTATIVE (AFU_ORTHOLOGUE AFUA_3G00765)-RELATED-RELATED"/>
    <property type="match status" value="1"/>
</dbReference>
<keyword evidence="2" id="KW-0808">Transferase</keyword>
<dbReference type="OrthoDB" id="6293260at2"/>
<dbReference type="RefSeq" id="WP_076450639.1">
    <property type="nucleotide sequence ID" value="NZ_FTOQ01000019.1"/>
</dbReference>
<dbReference type="Pfam" id="PF13302">
    <property type="entry name" value="Acetyltransf_3"/>
    <property type="match status" value="1"/>
</dbReference>
<accession>A0A1N7PSN0</accession>
<evidence type="ECO:0000313" key="3">
    <source>
        <dbReference type="Proteomes" id="UP000186684"/>
    </source>
</evidence>
<reference evidence="3" key="1">
    <citation type="submission" date="2017-01" db="EMBL/GenBank/DDBJ databases">
        <authorList>
            <person name="Varghese N."/>
            <person name="Submissions S."/>
        </authorList>
    </citation>
    <scope>NUCLEOTIDE SEQUENCE [LARGE SCALE GENOMIC DNA]</scope>
    <source>
        <strain evidence="3">DSM 29430</strain>
    </source>
</reference>